<accession>A0ABW2L3I8</accession>
<proteinExistence type="predicted"/>
<feature type="region of interest" description="Disordered" evidence="1">
    <location>
        <begin position="35"/>
        <end position="67"/>
    </location>
</feature>
<dbReference type="EMBL" id="JBHTBS010000001">
    <property type="protein sequence ID" value="MFC7336248.1"/>
    <property type="molecule type" value="Genomic_DNA"/>
</dbReference>
<name>A0ABW2L3I8_9BACT</name>
<gene>
    <name evidence="2" type="ORF">ACFQY0_03590</name>
</gene>
<comment type="caution">
    <text evidence="2">The sequence shown here is derived from an EMBL/GenBank/DDBJ whole genome shotgun (WGS) entry which is preliminary data.</text>
</comment>
<evidence type="ECO:0000256" key="1">
    <source>
        <dbReference type="SAM" id="MobiDB-lite"/>
    </source>
</evidence>
<dbReference type="RefSeq" id="WP_379709172.1">
    <property type="nucleotide sequence ID" value="NZ_JBHTBS010000001.1"/>
</dbReference>
<evidence type="ECO:0008006" key="4">
    <source>
        <dbReference type="Google" id="ProtNLM"/>
    </source>
</evidence>
<reference evidence="3" key="1">
    <citation type="journal article" date="2019" name="Int. J. Syst. Evol. Microbiol.">
        <title>The Global Catalogue of Microorganisms (GCM) 10K type strain sequencing project: providing services to taxonomists for standard genome sequencing and annotation.</title>
        <authorList>
            <consortium name="The Broad Institute Genomics Platform"/>
            <consortium name="The Broad Institute Genome Sequencing Center for Infectious Disease"/>
            <person name="Wu L."/>
            <person name="Ma J."/>
        </authorList>
    </citation>
    <scope>NUCLEOTIDE SEQUENCE [LARGE SCALE GENOMIC DNA]</scope>
    <source>
        <strain evidence="3">CGMCC 4.1467</strain>
    </source>
</reference>
<sequence length="85" mass="9071">MKRHQIQTVWAIALVPALSGCGALIFKGVDEGSQRMAREESAEQEANESAGEHLVEETGKTIQKGVQPINKAKRSAVDAVKGAVD</sequence>
<organism evidence="2 3">
    <name type="scientific">Haloferula chungangensis</name>
    <dbReference type="NCBI Taxonomy" id="1048331"/>
    <lineage>
        <taxon>Bacteria</taxon>
        <taxon>Pseudomonadati</taxon>
        <taxon>Verrucomicrobiota</taxon>
        <taxon>Verrucomicrobiia</taxon>
        <taxon>Verrucomicrobiales</taxon>
        <taxon>Verrucomicrobiaceae</taxon>
        <taxon>Haloferula</taxon>
    </lineage>
</organism>
<evidence type="ECO:0000313" key="3">
    <source>
        <dbReference type="Proteomes" id="UP001596472"/>
    </source>
</evidence>
<protein>
    <recommendedName>
        <fullName evidence="4">Lipoprotein</fullName>
    </recommendedName>
</protein>
<keyword evidence="3" id="KW-1185">Reference proteome</keyword>
<dbReference type="PROSITE" id="PS51257">
    <property type="entry name" value="PROKAR_LIPOPROTEIN"/>
    <property type="match status" value="1"/>
</dbReference>
<evidence type="ECO:0000313" key="2">
    <source>
        <dbReference type="EMBL" id="MFC7336248.1"/>
    </source>
</evidence>
<feature type="compositionally biased region" description="Basic and acidic residues" evidence="1">
    <location>
        <begin position="50"/>
        <end position="59"/>
    </location>
</feature>
<dbReference type="Proteomes" id="UP001596472">
    <property type="component" value="Unassembled WGS sequence"/>
</dbReference>